<feature type="region of interest" description="Disordered" evidence="6">
    <location>
        <begin position="746"/>
        <end position="779"/>
    </location>
</feature>
<feature type="compositionally biased region" description="Polar residues" evidence="6">
    <location>
        <begin position="1164"/>
        <end position="1179"/>
    </location>
</feature>
<keyword evidence="3 5" id="KW-0378">Hydrolase</keyword>
<dbReference type="Pfam" id="PF00082">
    <property type="entry name" value="Peptidase_S8"/>
    <property type="match status" value="2"/>
</dbReference>
<dbReference type="SUPFAM" id="SSF52743">
    <property type="entry name" value="Subtilisin-like"/>
    <property type="match status" value="1"/>
</dbReference>
<accession>A0A2I8EZM9</accession>
<dbReference type="InterPro" id="IPR009045">
    <property type="entry name" value="Zn_M74/Hedgehog-like"/>
</dbReference>
<feature type="active site" description="Charge relay system" evidence="5">
    <location>
        <position position="54"/>
    </location>
</feature>
<dbReference type="PANTHER" id="PTHR43399:SF4">
    <property type="entry name" value="CELL WALL-ASSOCIATED PROTEASE"/>
    <property type="match status" value="1"/>
</dbReference>
<feature type="active site" description="Charge relay system" evidence="5">
    <location>
        <position position="523"/>
    </location>
</feature>
<feature type="region of interest" description="Disordered" evidence="6">
    <location>
        <begin position="1574"/>
        <end position="1613"/>
    </location>
</feature>
<evidence type="ECO:0000256" key="5">
    <source>
        <dbReference type="PROSITE-ProRule" id="PRU01240"/>
    </source>
</evidence>
<dbReference type="Gene3D" id="1.10.530.10">
    <property type="match status" value="1"/>
</dbReference>
<dbReference type="InterPro" id="IPR029058">
    <property type="entry name" value="AB_hydrolase_fold"/>
</dbReference>
<dbReference type="InterPro" id="IPR036366">
    <property type="entry name" value="PGBDSf"/>
</dbReference>
<feature type="region of interest" description="Disordered" evidence="6">
    <location>
        <begin position="199"/>
        <end position="233"/>
    </location>
</feature>
<dbReference type="Pfam" id="PF01471">
    <property type="entry name" value="PG_binding_1"/>
    <property type="match status" value="1"/>
</dbReference>
<evidence type="ECO:0000313" key="10">
    <source>
        <dbReference type="EMBL" id="AUT64949.1"/>
    </source>
</evidence>
<name>A0A2I8EZM9_9BURK</name>
<organism evidence="10 11">
    <name type="scientific">Paraburkholderia terrae</name>
    <dbReference type="NCBI Taxonomy" id="311230"/>
    <lineage>
        <taxon>Bacteria</taxon>
        <taxon>Pseudomonadati</taxon>
        <taxon>Pseudomonadota</taxon>
        <taxon>Betaproteobacteria</taxon>
        <taxon>Burkholderiales</taxon>
        <taxon>Burkholderiaceae</taxon>
        <taxon>Paraburkholderia</taxon>
    </lineage>
</organism>
<proteinExistence type="inferred from homology"/>
<feature type="domain" description="Peptidase S8/S53" evidence="7">
    <location>
        <begin position="458"/>
        <end position="560"/>
    </location>
</feature>
<dbReference type="InterPro" id="IPR000209">
    <property type="entry name" value="Peptidase_S8/S53_dom"/>
</dbReference>
<feature type="domain" description="Peptidase M15C" evidence="9">
    <location>
        <begin position="2097"/>
        <end position="2224"/>
    </location>
</feature>
<evidence type="ECO:0000259" key="9">
    <source>
        <dbReference type="Pfam" id="PF13539"/>
    </source>
</evidence>
<dbReference type="InterPro" id="IPR036852">
    <property type="entry name" value="Peptidase_S8/S53_dom_sf"/>
</dbReference>
<evidence type="ECO:0008006" key="12">
    <source>
        <dbReference type="Google" id="ProtNLM"/>
    </source>
</evidence>
<dbReference type="PROSITE" id="PS51892">
    <property type="entry name" value="SUBTILASE"/>
    <property type="match status" value="1"/>
</dbReference>
<dbReference type="EMBL" id="CP026113">
    <property type="protein sequence ID" value="AUT64949.1"/>
    <property type="molecule type" value="Genomic_DNA"/>
</dbReference>
<evidence type="ECO:0000256" key="4">
    <source>
        <dbReference type="ARBA" id="ARBA00022825"/>
    </source>
</evidence>
<evidence type="ECO:0000256" key="6">
    <source>
        <dbReference type="SAM" id="MobiDB-lite"/>
    </source>
</evidence>
<dbReference type="InterPro" id="IPR015500">
    <property type="entry name" value="Peptidase_S8_subtilisin-rel"/>
</dbReference>
<feature type="compositionally biased region" description="Acidic residues" evidence="6">
    <location>
        <begin position="666"/>
        <end position="675"/>
    </location>
</feature>
<evidence type="ECO:0000256" key="2">
    <source>
        <dbReference type="ARBA" id="ARBA00022670"/>
    </source>
</evidence>
<feature type="domain" description="Peptidase S8/S53" evidence="7">
    <location>
        <begin position="45"/>
        <end position="304"/>
    </location>
</feature>
<evidence type="ECO:0000256" key="3">
    <source>
        <dbReference type="ARBA" id="ARBA00022801"/>
    </source>
</evidence>
<dbReference type="GO" id="GO:0006508">
    <property type="term" value="P:proteolysis"/>
    <property type="evidence" value="ECO:0007669"/>
    <property type="project" value="UniProtKB-KW"/>
</dbReference>
<dbReference type="Gene3D" id="3.40.50.200">
    <property type="entry name" value="Peptidase S8/S53 domain"/>
    <property type="match status" value="1"/>
</dbReference>
<feature type="region of interest" description="Disordered" evidence="6">
    <location>
        <begin position="1980"/>
        <end position="2003"/>
    </location>
</feature>
<dbReference type="Gene3D" id="1.10.101.10">
    <property type="entry name" value="PGBD-like superfamily/PGBD"/>
    <property type="match status" value="2"/>
</dbReference>
<dbReference type="Gene3D" id="3.30.1380.10">
    <property type="match status" value="1"/>
</dbReference>
<dbReference type="PANTHER" id="PTHR43399">
    <property type="entry name" value="SUBTILISIN-RELATED"/>
    <property type="match status" value="1"/>
</dbReference>
<dbReference type="InterPro" id="IPR051048">
    <property type="entry name" value="Peptidase_S8/S53_subtilisin"/>
</dbReference>
<dbReference type="PRINTS" id="PR00723">
    <property type="entry name" value="SUBTILISIN"/>
</dbReference>
<dbReference type="InterPro" id="IPR036365">
    <property type="entry name" value="PGBD-like_sf"/>
</dbReference>
<comment type="similarity">
    <text evidence="1 5">Belongs to the peptidase S8 family.</text>
</comment>
<protein>
    <recommendedName>
        <fullName evidence="12">Peptidoglycan-binding protein</fullName>
    </recommendedName>
</protein>
<sequence length="2225" mass="237651">MKAARSYGPAIDEAGEVFEDFQDFDVQLYPGPTDQRRPDGDLPTGKGVIVAHIDWGLDFAHPDFRFPDGTTRILALWDQSAPYDPKHPNRYGYGRIFEVGEINRALRERNPYSALGYDPARSDSGRGCHGTHTAGISCGGREAGGPVGLAPESSICFVELSTTTSQGPALLGNSVAFLEGLDFFSEVARYADRIEQESRLAGGRPVGSTRPWDEAATGSPDDLAGEGEQRQPGSLFSALTSGASLPLLNARAADYGIGARPLVVNASIGRQAGQHDGKTLTEQGIDAFLLQAPGRAICQSAGNYFERAAHASGIVRSGRQSGVRFQLMEGAKVPTEVDLWYSGMDRFAVEIQCPSAALAVVAKVNQQVKIVLADGREVGRLYHRIGDPNNGDNEVSVFLDPGAPAGEWEVSLSGQVVSDGRFHAWIERTSAPAAHRSRFHPDDVDQSTTLGTICNGFHTIAVGAYDAHQSGRPVAPFSSCGPSRDGRWKPDLVAPGVRIMAARSRPRGADVDFPLLTVLSGTSMGSPHACGTVALMFSAAGRPLAIEETRSLLLGSADAGPADADYLDRMRLGAGYLDTLAAVEAARKVGAPQLHTNREGADSEALSMQRLPELADAYDGPTHFREGTAMESANTMEGVGESYADSATSADMSVDTESAFFPSLEEEATEQDAFDSGDREALSVSEQEGLSEASSDARRFSSTQRPLFSSQSSTGLPFQVQIPLTGGPPALGLPLGGPMSPIAFSLPLSSSPPAPSTTGTSAPAAYAPSPTEDPLLATAGDTSQDSQAVEVDTMQEMMDSPGVAQELQMRLDEVKVETAVETIDSSTDERIDESALAEHYLSEQAADTTEAFVAVDAPQMSKPGLATGIEPSLAANLGNQLLDHARTVADSGAPELSPSKTLSLLLERLGLPRSGSSDIMNFPQTPSATAFFTSLSAPSRHATLANWQRFIGERIGIELIVLAHPGEQVEALLPMPGDLLFRVARGEGWGTVATVASQGFFRPEDLAKAGLRGEDFPRLQPGLYVHVIEPTLNHRSADNNFARRLADGAGRVLSDTMLARIILKNRIAADEAEAVEASGTEVGDATLRKGSVGERVKQVQQALNRVHADSVALGLPGLPSCPLTVDGNFNEKTEAAVIAFQQQVFNDPANWDGVVGPETWKQLEPQSKDVSSPKPTQPASRPFRRKTSAAEQQESAVTTSAALALTEGTDGAVLRRGARGAAVSDLQQRLNLIHAGLVLTGSTGIAACPLVADGVFGNRTYEAVLSFQHLAFPDNSREWDGVVGEHTRAALDRFAALPAPTPVPVPVPVPPAPVPVPPVTGAVEAGREVVATVPMLQSHRGTAPDLILRWNAMDQIPAAVDVVVHFHGFSSSGATMRLDVDKEGRSGLDLVDPTSGGPGRSKPTLCVLPRGNFYGGRTGNGYDFPALISPGGLNQLIEFALARFAARIGVAGVSKRRLILTAHSGGGAALMRVLAENKPDEVQVFDALYSDASPLVNWANASLQNADPTTSLRVLFIPGSGTAAQSLSVQKSLRNALPADAARARRFRVEATSVAHGEIPRRFGWLLLRNAGEDLPLGGSTPNPPTPPQPPSPQPPSPQRPSPPHPGRQAGGLTQADVDQLAAVTFANAADIETFFTRTGASTFAEWFNSNLGGHPPFVRSSTTPLRMPVSPDALRRFREFWDSLSLAYDRPRISALEFASLMCITLNETDGDFTNRAETSGRNQQGFTDAHGRHPGLAYFYDRILLHAPSQWKASYNRLSGNRTAGSLFNDEAFVRAHGQRGGAQAIAHRGDEFGGAWNSEYYPQDQFTTDEKAPETEFVRQADFYKFRGRGVIQTTGRSQYLPIAKWIQAYSGSDTTLIEKKKLWAPISAVDAATGSSNDDWDQIFNSRETLARAVGFHAGSGRTDYRIMSRDVSVLMDTPQAAADGKPVAGRQGSIFYMGHRISGNRIYAAGAYRDRVLAMLQAMVLVGLGGKSGPNVAPPAPGPAPSRPQPVPAPSGDVVRQQWDAHPRVHGWFRTFARYSELAPVYAAAGIGDAAAYLDANIVSLTFFGQRQDGHRDLVEPLRRAEQAMQSHQVNPPIFAFGCLVPRAIRGTTDRLSNHAVGRAFDLNPEGNPRITQSSDYVVIGAVVGADIKGETDPKVLSRASRAFQNGFTPQWVSAQARPDVLAALNDRHTRERLEGYARSGFCNLYVPLIEALIAGGLRWGGAYHTSKDFMHFELV</sequence>
<evidence type="ECO:0000259" key="7">
    <source>
        <dbReference type="Pfam" id="PF00082"/>
    </source>
</evidence>
<dbReference type="SUPFAM" id="SSF53474">
    <property type="entry name" value="alpha/beta-Hydrolases"/>
    <property type="match status" value="1"/>
</dbReference>
<gene>
    <name evidence="10" type="ORF">C2L65_35690</name>
</gene>
<feature type="compositionally biased region" description="Pro residues" evidence="6">
    <location>
        <begin position="1582"/>
        <end position="1606"/>
    </location>
</feature>
<evidence type="ECO:0000259" key="8">
    <source>
        <dbReference type="Pfam" id="PF01471"/>
    </source>
</evidence>
<feature type="region of interest" description="Disordered" evidence="6">
    <location>
        <begin position="666"/>
        <end position="714"/>
    </location>
</feature>
<dbReference type="GO" id="GO:0004252">
    <property type="term" value="F:serine-type endopeptidase activity"/>
    <property type="evidence" value="ECO:0007669"/>
    <property type="project" value="UniProtKB-UniRule"/>
</dbReference>
<feature type="domain" description="Peptidoglycan binding-like" evidence="8">
    <location>
        <begin position="1093"/>
        <end position="1163"/>
    </location>
</feature>
<feature type="compositionally biased region" description="Pro residues" evidence="6">
    <location>
        <begin position="1981"/>
        <end position="1998"/>
    </location>
</feature>
<keyword evidence="2 5" id="KW-0645">Protease</keyword>
<feature type="region of interest" description="Disordered" evidence="6">
    <location>
        <begin position="1163"/>
        <end position="1199"/>
    </location>
</feature>
<dbReference type="Proteomes" id="UP000243502">
    <property type="component" value="Chromosome 3"/>
</dbReference>
<dbReference type="Pfam" id="PF13539">
    <property type="entry name" value="Peptidase_M15_4"/>
    <property type="match status" value="1"/>
</dbReference>
<feature type="compositionally biased region" description="Polar residues" evidence="6">
    <location>
        <begin position="684"/>
        <end position="714"/>
    </location>
</feature>
<dbReference type="Gene3D" id="2.60.120.1290">
    <property type="match status" value="1"/>
</dbReference>
<feature type="active site" description="Charge relay system" evidence="5">
    <location>
        <position position="129"/>
    </location>
</feature>
<evidence type="ECO:0000256" key="1">
    <source>
        <dbReference type="ARBA" id="ARBA00011073"/>
    </source>
</evidence>
<keyword evidence="4 5" id="KW-0720">Serine protease</keyword>
<dbReference type="SUPFAM" id="SSF55166">
    <property type="entry name" value="Hedgehog/DD-peptidase"/>
    <property type="match status" value="1"/>
</dbReference>
<dbReference type="InterPro" id="IPR002477">
    <property type="entry name" value="Peptidoglycan-bd-like"/>
</dbReference>
<dbReference type="InterPro" id="IPR039561">
    <property type="entry name" value="Peptidase_M15C"/>
</dbReference>
<evidence type="ECO:0000313" key="11">
    <source>
        <dbReference type="Proteomes" id="UP000243502"/>
    </source>
</evidence>
<feature type="compositionally biased region" description="Low complexity" evidence="6">
    <location>
        <begin position="756"/>
        <end position="770"/>
    </location>
</feature>
<reference evidence="10 11" key="1">
    <citation type="submission" date="2018-01" db="EMBL/GenBank/DDBJ databases">
        <title>Species boundaries and ecological features among Paraburkholderia terrae DSMZ17804T, P. hospita DSMZ17164T and P. caribensis DSMZ13236T.</title>
        <authorList>
            <person name="Pratama A.A."/>
        </authorList>
    </citation>
    <scope>NUCLEOTIDE SEQUENCE [LARGE SCALE GENOMIC DNA]</scope>
    <source>
        <strain evidence="10 11">DSM 17804</strain>
    </source>
</reference>
<dbReference type="SUPFAM" id="SSF47090">
    <property type="entry name" value="PGBD-like"/>
    <property type="match status" value="2"/>
</dbReference>
<dbReference type="KEGG" id="pter:C2L65_35690"/>